<dbReference type="GO" id="GO:0008270">
    <property type="term" value="F:zinc ion binding"/>
    <property type="evidence" value="ECO:0007669"/>
    <property type="project" value="UniProtKB-KW"/>
</dbReference>
<feature type="region of interest" description="Disordered" evidence="7">
    <location>
        <begin position="1"/>
        <end position="150"/>
    </location>
</feature>
<dbReference type="Proteomes" id="UP000242525">
    <property type="component" value="Unassembled WGS sequence"/>
</dbReference>
<organism evidence="9 10">
    <name type="scientific">Geotrichum candidum</name>
    <name type="common">Oospora lactis</name>
    <name type="synonym">Dipodascus geotrichum</name>
    <dbReference type="NCBI Taxonomy" id="1173061"/>
    <lineage>
        <taxon>Eukaryota</taxon>
        <taxon>Fungi</taxon>
        <taxon>Dikarya</taxon>
        <taxon>Ascomycota</taxon>
        <taxon>Saccharomycotina</taxon>
        <taxon>Dipodascomycetes</taxon>
        <taxon>Dipodascales</taxon>
        <taxon>Dipodascaceae</taxon>
        <taxon>Geotrichum</taxon>
    </lineage>
</organism>
<dbReference type="AlphaFoldDB" id="A0A0J9XAD1"/>
<feature type="compositionally biased region" description="Polar residues" evidence="7">
    <location>
        <begin position="36"/>
        <end position="45"/>
    </location>
</feature>
<dbReference type="InterPro" id="IPR019787">
    <property type="entry name" value="Znf_PHD-finger"/>
</dbReference>
<gene>
    <name evidence="9" type="ORF">BN980_GECA05s07050g</name>
</gene>
<evidence type="ECO:0000256" key="3">
    <source>
        <dbReference type="ARBA" id="ARBA00022771"/>
    </source>
</evidence>
<keyword evidence="3 6" id="KW-0863">Zinc-finger</keyword>
<feature type="domain" description="PHD-type" evidence="8">
    <location>
        <begin position="157"/>
        <end position="207"/>
    </location>
</feature>
<evidence type="ECO:0000256" key="4">
    <source>
        <dbReference type="ARBA" id="ARBA00022833"/>
    </source>
</evidence>
<name>A0A0J9XAD1_GEOCN</name>
<dbReference type="InterPro" id="IPR001965">
    <property type="entry name" value="Znf_PHD"/>
</dbReference>
<accession>A0A0J9XAD1</accession>
<proteinExistence type="predicted"/>
<evidence type="ECO:0000256" key="2">
    <source>
        <dbReference type="ARBA" id="ARBA00022723"/>
    </source>
</evidence>
<dbReference type="EMBL" id="CCBN010000005">
    <property type="protein sequence ID" value="CDO53778.1"/>
    <property type="molecule type" value="Genomic_DNA"/>
</dbReference>
<dbReference type="PROSITE" id="PS50016">
    <property type="entry name" value="ZF_PHD_2"/>
    <property type="match status" value="1"/>
</dbReference>
<dbReference type="PROSITE" id="PS01359">
    <property type="entry name" value="ZF_PHD_1"/>
    <property type="match status" value="1"/>
</dbReference>
<evidence type="ECO:0000313" key="9">
    <source>
        <dbReference type="EMBL" id="CDO53778.1"/>
    </source>
</evidence>
<keyword evidence="5" id="KW-0539">Nucleus</keyword>
<dbReference type="InterPro" id="IPR037869">
    <property type="entry name" value="Spp1/CFP1"/>
</dbReference>
<dbReference type="SUPFAM" id="SSF57903">
    <property type="entry name" value="FYVE/PHD zinc finger"/>
    <property type="match status" value="1"/>
</dbReference>
<dbReference type="STRING" id="1173061.A0A0J9XAD1"/>
<dbReference type="PANTHER" id="PTHR46174">
    <property type="entry name" value="CXXC-TYPE ZINC FINGER PROTEIN 1"/>
    <property type="match status" value="1"/>
</dbReference>
<dbReference type="InterPro" id="IPR013083">
    <property type="entry name" value="Znf_RING/FYVE/PHD"/>
</dbReference>
<evidence type="ECO:0000256" key="6">
    <source>
        <dbReference type="PROSITE-ProRule" id="PRU00146"/>
    </source>
</evidence>
<evidence type="ECO:0000256" key="5">
    <source>
        <dbReference type="ARBA" id="ARBA00023242"/>
    </source>
</evidence>
<dbReference type="OrthoDB" id="436852at2759"/>
<evidence type="ECO:0000313" key="10">
    <source>
        <dbReference type="Proteomes" id="UP000242525"/>
    </source>
</evidence>
<evidence type="ECO:0000259" key="8">
    <source>
        <dbReference type="PROSITE" id="PS50016"/>
    </source>
</evidence>
<sequence>MSGINGQAPEDVNVGAVSTEPSLEAGTAKPVEDSGFDTSNTSPADESNENNNSTPTSKRKASVSSGSAPSDPKPKSKKIKKEKSNDNKKQHNNSSTSSPSVHIDSSVHASEAEPDNYIAPPSKKKKTADSSKKSKKAVNGANDSSHHNQDFHGDDINSSCICRKGDTGKWMIACDNCDEWLHGSCVNLTESKAQLLIKYVCPKCTESTQLTSIFKRKCRLPGCDLPIEYEKHVKGDINPKPISKYCSPDHGVQFFRDLVKKATTQKEFDQNVLTPAQLAAFVNSCKSVKQFHKLGARFPAANLLPSEQEIEAAFSETDKKLVNELQQKIDGIQEKLKYNELKMQFITQCKERAKLISEELIKQGLLNGEIEEEPKRPKKKKKQPKSKRDICGYNFKLTLGDEEWIDFIDSELGQTMLTQDLRQLEEQDRTFTCLNDKRKCPRHSGWQSLSSQFCANLERFYTIEQEKIKSQMSELYYKQQVQLMTQSGSNVDDNSGNNNETIIC</sequence>
<protein>
    <submittedName>
        <fullName evidence="9">Similar to Saccharomyces cerevisiae YPL138C SPP1 Subunit of COMPASS (Set1C)</fullName>
    </submittedName>
</protein>
<keyword evidence="10" id="KW-1185">Reference proteome</keyword>
<dbReference type="Pfam" id="PF00628">
    <property type="entry name" value="PHD"/>
    <property type="match status" value="1"/>
</dbReference>
<dbReference type="GO" id="GO:0045893">
    <property type="term" value="P:positive regulation of DNA-templated transcription"/>
    <property type="evidence" value="ECO:0007669"/>
    <property type="project" value="TreeGrafter"/>
</dbReference>
<dbReference type="PANTHER" id="PTHR46174:SF1">
    <property type="entry name" value="CXXC-TYPE ZINC FINGER PROTEIN 1"/>
    <property type="match status" value="1"/>
</dbReference>
<keyword evidence="4" id="KW-0862">Zinc</keyword>
<dbReference type="Gene3D" id="3.30.40.10">
    <property type="entry name" value="Zinc/RING finger domain, C3HC4 (zinc finger)"/>
    <property type="match status" value="1"/>
</dbReference>
<evidence type="ECO:0000256" key="1">
    <source>
        <dbReference type="ARBA" id="ARBA00004123"/>
    </source>
</evidence>
<reference evidence="9" key="1">
    <citation type="submission" date="2014-03" db="EMBL/GenBank/DDBJ databases">
        <authorList>
            <person name="Casaregola S."/>
        </authorList>
    </citation>
    <scope>NUCLEOTIDE SEQUENCE [LARGE SCALE GENOMIC DNA]</scope>
    <source>
        <strain evidence="9">CLIB 918</strain>
    </source>
</reference>
<comment type="caution">
    <text evidence="9">The sequence shown here is derived from an EMBL/GenBank/DDBJ whole genome shotgun (WGS) entry which is preliminary data.</text>
</comment>
<dbReference type="GO" id="GO:0048188">
    <property type="term" value="C:Set1C/COMPASS complex"/>
    <property type="evidence" value="ECO:0007669"/>
    <property type="project" value="InterPro"/>
</dbReference>
<evidence type="ECO:0000256" key="7">
    <source>
        <dbReference type="SAM" id="MobiDB-lite"/>
    </source>
</evidence>
<dbReference type="SMART" id="SM00249">
    <property type="entry name" value="PHD"/>
    <property type="match status" value="1"/>
</dbReference>
<dbReference type="InterPro" id="IPR011011">
    <property type="entry name" value="Znf_FYVE_PHD"/>
</dbReference>
<dbReference type="InterPro" id="IPR019786">
    <property type="entry name" value="Zinc_finger_PHD-type_CS"/>
</dbReference>
<keyword evidence="2" id="KW-0479">Metal-binding</keyword>
<comment type="subcellular location">
    <subcellularLocation>
        <location evidence="1">Nucleus</location>
    </subcellularLocation>
</comment>